<proteinExistence type="predicted"/>
<evidence type="ECO:0000313" key="2">
    <source>
        <dbReference type="Proteomes" id="UP000543579"/>
    </source>
</evidence>
<protein>
    <submittedName>
        <fullName evidence="1">Uncharacterized protein</fullName>
    </submittedName>
</protein>
<name>A0A7W5CJ94_9MICO</name>
<dbReference type="EMBL" id="JACHXY010000002">
    <property type="protein sequence ID" value="MBB3158713.1"/>
    <property type="molecule type" value="Genomic_DNA"/>
</dbReference>
<reference evidence="1 2" key="1">
    <citation type="submission" date="2020-08" db="EMBL/GenBank/DDBJ databases">
        <title>Genomic Encyclopedia of Type Strains, Phase III (KMG-III): the genomes of soil and plant-associated and newly described type strains.</title>
        <authorList>
            <person name="Whitman W."/>
        </authorList>
    </citation>
    <scope>NUCLEOTIDE SEQUENCE [LARGE SCALE GENOMIC DNA]</scope>
    <source>
        <strain evidence="1 2">CECT 8356</strain>
    </source>
</reference>
<dbReference type="AlphaFoldDB" id="A0A7W5CJ94"/>
<gene>
    <name evidence="1" type="ORF">FHS07_002409</name>
</gene>
<organism evidence="1 2">
    <name type="scientific">Microbacterium proteolyticum</name>
    <dbReference type="NCBI Taxonomy" id="1572644"/>
    <lineage>
        <taxon>Bacteria</taxon>
        <taxon>Bacillati</taxon>
        <taxon>Actinomycetota</taxon>
        <taxon>Actinomycetes</taxon>
        <taxon>Micrococcales</taxon>
        <taxon>Microbacteriaceae</taxon>
        <taxon>Microbacterium</taxon>
    </lineage>
</organism>
<comment type="caution">
    <text evidence="1">The sequence shown here is derived from an EMBL/GenBank/DDBJ whole genome shotgun (WGS) entry which is preliminary data.</text>
</comment>
<accession>A0A7W5CJ94</accession>
<dbReference type="Proteomes" id="UP000543579">
    <property type="component" value="Unassembled WGS sequence"/>
</dbReference>
<dbReference type="RefSeq" id="WP_183420104.1">
    <property type="nucleotide sequence ID" value="NZ_JACHXY010000002.1"/>
</dbReference>
<sequence>MPSQSKVRARLIRGVGEQHIVRVERRPTFADRLDGFVIAVGDEWALMAQTSDGGFFNGYVAFRLSDVKRISFDESFETAFARTQPEWPPVVPFEVDLGSTSGVLRGMGRDGALVGIQKDHERSAIWIGQLDQLRKRKVYLLEVNPDASWDSAALGYTLKAITTVETGTKYLTGLAAIAGTGPGA</sequence>
<evidence type="ECO:0000313" key="1">
    <source>
        <dbReference type="EMBL" id="MBB3158713.1"/>
    </source>
</evidence>